<keyword evidence="3" id="KW-1185">Reference proteome</keyword>
<feature type="region of interest" description="Disordered" evidence="1">
    <location>
        <begin position="27"/>
        <end position="47"/>
    </location>
</feature>
<sequence length="91" mass="10442">MAQEKVQTSQGLTELAQETEAEIEKLTEEIEQEPKAIPGGSPRKARRRGLKKLLHKLRKDYVPRMKKYEEAEEIFAGRNSYSKTDHDVSGK</sequence>
<proteinExistence type="predicted"/>
<protein>
    <submittedName>
        <fullName evidence="2">Transposase</fullName>
    </submittedName>
</protein>
<name>U6F461_LACHE</name>
<reference evidence="2" key="1">
    <citation type="submission" date="2013-09" db="EMBL/GenBank/DDBJ databases">
        <title>Draft Genome Sequence of five Lactobacillus helveticus strains CIRM-BIA 101T, 103, 104, 951 and 953 isolated from milk product.</title>
        <authorList>
            <person name="Valence F."/>
            <person name="Chuat V."/>
            <person name="Ma L."/>
            <person name="Creno S."/>
            <person name="Falentin H."/>
            <person name="Lortal S."/>
            <person name="Bizet C."/>
            <person name="Clermont D."/>
            <person name="Loux V."/>
            <person name="Bouchier C."/>
            <person name="Cousin S."/>
        </authorList>
    </citation>
    <scope>NUCLEOTIDE SEQUENCE [LARGE SCALE GENOMIC DNA]</scope>
    <source>
        <strain evidence="2">CIRM-BIA 951</strain>
    </source>
</reference>
<dbReference type="EMBL" id="CBUK010000124">
    <property type="protein sequence ID" value="CDI58937.1"/>
    <property type="molecule type" value="Genomic_DNA"/>
</dbReference>
<dbReference type="Proteomes" id="UP000017248">
    <property type="component" value="Unassembled WGS sequence"/>
</dbReference>
<evidence type="ECO:0000313" key="2">
    <source>
        <dbReference type="EMBL" id="CDI58937.1"/>
    </source>
</evidence>
<evidence type="ECO:0000256" key="1">
    <source>
        <dbReference type="SAM" id="MobiDB-lite"/>
    </source>
</evidence>
<organism evidence="2 3">
    <name type="scientific">Lactobacillus helveticus CIRM-BIA 951</name>
    <dbReference type="NCBI Taxonomy" id="1226334"/>
    <lineage>
        <taxon>Bacteria</taxon>
        <taxon>Bacillati</taxon>
        <taxon>Bacillota</taxon>
        <taxon>Bacilli</taxon>
        <taxon>Lactobacillales</taxon>
        <taxon>Lactobacillaceae</taxon>
        <taxon>Lactobacillus</taxon>
    </lineage>
</organism>
<gene>
    <name evidence="2" type="ORF">LHCIRMBIA951_00609</name>
</gene>
<accession>U6F461</accession>
<dbReference type="AlphaFoldDB" id="U6F461"/>
<evidence type="ECO:0000313" key="3">
    <source>
        <dbReference type="Proteomes" id="UP000017248"/>
    </source>
</evidence>
<dbReference type="HOGENOM" id="CLU_2563779_0_0_9"/>
<comment type="caution">
    <text evidence="2">The sequence shown here is derived from an EMBL/GenBank/DDBJ whole genome shotgun (WGS) entry which is preliminary data.</text>
</comment>